<keyword evidence="1" id="KW-1133">Transmembrane helix</keyword>
<keyword evidence="3" id="KW-1185">Reference proteome</keyword>
<evidence type="ECO:0000256" key="1">
    <source>
        <dbReference type="SAM" id="Phobius"/>
    </source>
</evidence>
<dbReference type="GeneID" id="126889919"/>
<dbReference type="EnsemblMetazoa" id="XM_050658645.1">
    <property type="protein sequence ID" value="XP_050514602.1"/>
    <property type="gene ID" value="LOC126889919"/>
</dbReference>
<feature type="transmembrane region" description="Helical" evidence="1">
    <location>
        <begin position="33"/>
        <end position="54"/>
    </location>
</feature>
<sequence length="183" mass="21502">MVTNLDQYRIILLTSQFCLLLILGLLFPSFLHFLIFLRLLINLLNYIKIIIFLLRLQLRTQDQSEICSLRLKHPCPLWNRLMWSTTYLVLNVTIHVVHGELPVKKLKRWTNLTEKLATAEARRTFLLECRRTKKIPRFITDTTSNILTTTTGTHDHTLQRRSQALNRQRVFTLIPGASMGNYQ</sequence>
<dbReference type="EnsemblMetazoa" id="XM_050658646.1">
    <property type="protein sequence ID" value="XP_050514603.1"/>
    <property type="gene ID" value="LOC126889919"/>
</dbReference>
<dbReference type="RefSeq" id="XP_050514602.1">
    <property type="nucleotide sequence ID" value="XM_050658645.1"/>
</dbReference>
<protein>
    <submittedName>
        <fullName evidence="2">Uncharacterized protein</fullName>
    </submittedName>
</protein>
<name>A0ABM5KWN7_DIAVI</name>
<keyword evidence="1" id="KW-0812">Transmembrane</keyword>
<reference evidence="2" key="1">
    <citation type="submission" date="2025-05" db="UniProtKB">
        <authorList>
            <consortium name="EnsemblMetazoa"/>
        </authorList>
    </citation>
    <scope>IDENTIFICATION</scope>
</reference>
<proteinExistence type="predicted"/>
<dbReference type="RefSeq" id="XP_050514603.1">
    <property type="nucleotide sequence ID" value="XM_050658646.1"/>
</dbReference>
<organism evidence="2 3">
    <name type="scientific">Diabrotica virgifera virgifera</name>
    <name type="common">western corn rootworm</name>
    <dbReference type="NCBI Taxonomy" id="50390"/>
    <lineage>
        <taxon>Eukaryota</taxon>
        <taxon>Metazoa</taxon>
        <taxon>Ecdysozoa</taxon>
        <taxon>Arthropoda</taxon>
        <taxon>Hexapoda</taxon>
        <taxon>Insecta</taxon>
        <taxon>Pterygota</taxon>
        <taxon>Neoptera</taxon>
        <taxon>Endopterygota</taxon>
        <taxon>Coleoptera</taxon>
        <taxon>Polyphaga</taxon>
        <taxon>Cucujiformia</taxon>
        <taxon>Chrysomeloidea</taxon>
        <taxon>Chrysomelidae</taxon>
        <taxon>Galerucinae</taxon>
        <taxon>Diabroticina</taxon>
        <taxon>Diabroticites</taxon>
        <taxon>Diabrotica</taxon>
    </lineage>
</organism>
<keyword evidence="1" id="KW-0472">Membrane</keyword>
<accession>A0ABM5KWN7</accession>
<evidence type="ECO:0000313" key="2">
    <source>
        <dbReference type="EnsemblMetazoa" id="XP_050514603.1"/>
    </source>
</evidence>
<dbReference type="Proteomes" id="UP001652700">
    <property type="component" value="Unplaced"/>
</dbReference>
<evidence type="ECO:0000313" key="3">
    <source>
        <dbReference type="Proteomes" id="UP001652700"/>
    </source>
</evidence>
<feature type="transmembrane region" description="Helical" evidence="1">
    <location>
        <begin position="7"/>
        <end position="27"/>
    </location>
</feature>